<keyword evidence="2" id="KW-1185">Reference proteome</keyword>
<reference evidence="2" key="2">
    <citation type="submission" date="2015-01" db="EMBL/GenBank/DDBJ databases">
        <title>Evolutionary Origins and Diversification of the Mycorrhizal Mutualists.</title>
        <authorList>
            <consortium name="DOE Joint Genome Institute"/>
            <consortium name="Mycorrhizal Genomics Consortium"/>
            <person name="Kohler A."/>
            <person name="Kuo A."/>
            <person name="Nagy L.G."/>
            <person name="Floudas D."/>
            <person name="Copeland A."/>
            <person name="Barry K.W."/>
            <person name="Cichocki N."/>
            <person name="Veneault-Fourrey C."/>
            <person name="LaButti K."/>
            <person name="Lindquist E.A."/>
            <person name="Lipzen A."/>
            <person name="Lundell T."/>
            <person name="Morin E."/>
            <person name="Murat C."/>
            <person name="Riley R."/>
            <person name="Ohm R."/>
            <person name="Sun H."/>
            <person name="Tunlid A."/>
            <person name="Henrissat B."/>
            <person name="Grigoriev I.V."/>
            <person name="Hibbett D.S."/>
            <person name="Martin F."/>
        </authorList>
    </citation>
    <scope>NUCLEOTIDE SEQUENCE [LARGE SCALE GENOMIC DNA]</scope>
    <source>
        <strain evidence="2">MAFF 305830</strain>
    </source>
</reference>
<reference evidence="1 2" key="1">
    <citation type="submission" date="2014-04" db="EMBL/GenBank/DDBJ databases">
        <authorList>
            <consortium name="DOE Joint Genome Institute"/>
            <person name="Kuo A."/>
            <person name="Zuccaro A."/>
            <person name="Kohler A."/>
            <person name="Nagy L.G."/>
            <person name="Floudas D."/>
            <person name="Copeland A."/>
            <person name="Barry K.W."/>
            <person name="Cichocki N."/>
            <person name="Veneault-Fourrey C."/>
            <person name="LaButti K."/>
            <person name="Lindquist E.A."/>
            <person name="Lipzen A."/>
            <person name="Lundell T."/>
            <person name="Morin E."/>
            <person name="Murat C."/>
            <person name="Sun H."/>
            <person name="Tunlid A."/>
            <person name="Henrissat B."/>
            <person name="Grigoriev I.V."/>
            <person name="Hibbett D.S."/>
            <person name="Martin F."/>
            <person name="Nordberg H.P."/>
            <person name="Cantor M.N."/>
            <person name="Hua S.X."/>
        </authorList>
    </citation>
    <scope>NUCLEOTIDE SEQUENCE [LARGE SCALE GENOMIC DNA]</scope>
    <source>
        <strain evidence="1 2">MAFF 305830</strain>
    </source>
</reference>
<protein>
    <recommendedName>
        <fullName evidence="3">F-box domain-containing protein</fullName>
    </recommendedName>
</protein>
<organism evidence="1 2">
    <name type="scientific">Serendipita vermifera MAFF 305830</name>
    <dbReference type="NCBI Taxonomy" id="933852"/>
    <lineage>
        <taxon>Eukaryota</taxon>
        <taxon>Fungi</taxon>
        <taxon>Dikarya</taxon>
        <taxon>Basidiomycota</taxon>
        <taxon>Agaricomycotina</taxon>
        <taxon>Agaricomycetes</taxon>
        <taxon>Sebacinales</taxon>
        <taxon>Serendipitaceae</taxon>
        <taxon>Serendipita</taxon>
    </lineage>
</organism>
<name>A0A0C2X1L0_SERVB</name>
<dbReference type="Proteomes" id="UP000054097">
    <property type="component" value="Unassembled WGS sequence"/>
</dbReference>
<gene>
    <name evidence="1" type="ORF">M408DRAFT_27944</name>
</gene>
<dbReference type="OrthoDB" id="3135357at2759"/>
<evidence type="ECO:0000313" key="1">
    <source>
        <dbReference type="EMBL" id="KIM23382.1"/>
    </source>
</evidence>
<dbReference type="AlphaFoldDB" id="A0A0C2X1L0"/>
<proteinExistence type="predicted"/>
<sequence>MSQGPQLSVELWQWILRYAISIPEFLDPVTFDGVFLGALYVDRLATRSDETAYWITERHRRSFQLVCKSWAAYMQMYEHRFVRMVDIWHEKISPASLKHAVRVSFGRYDCECREYCAPALAEMKYSPTGVLPHRSYKDKFFGNVCSRILGSVGPLRKLEIGDVMREPFDIADILTHSQNFKQIKALLGIYHTTLYMSRNQNPSLLLEILPKLRYHYGCNLRNISEIERDASSHYAPPGKELIRPTMRVFQNMVYLSLGFLSYGENDSSYTLDFPFLRHLQIQYNSAGVNLNRLMQEITLPILQNSRGNIQSLYIAKWFFIPPPPVDIWDLCPKLQRFGCSRLLTLPPPSSHPVHTFISTYTLDESKEMDVCLWPNLRTIIADRNWTDRHPEQPVSDQWRQKAAERGIRIEDRNGLTWEEHLISTASAQ</sequence>
<accession>A0A0C2X1L0</accession>
<evidence type="ECO:0000313" key="2">
    <source>
        <dbReference type="Proteomes" id="UP000054097"/>
    </source>
</evidence>
<dbReference type="HOGENOM" id="CLU_055669_0_0_1"/>
<evidence type="ECO:0008006" key="3">
    <source>
        <dbReference type="Google" id="ProtNLM"/>
    </source>
</evidence>
<dbReference type="EMBL" id="KN824338">
    <property type="protein sequence ID" value="KIM23382.1"/>
    <property type="molecule type" value="Genomic_DNA"/>
</dbReference>